<dbReference type="GO" id="GO:0140315">
    <property type="term" value="F:iron ion sequestering activity"/>
    <property type="evidence" value="ECO:0007669"/>
    <property type="project" value="UniProtKB-UniRule"/>
</dbReference>
<keyword evidence="9" id="KW-0406">Ion transport</keyword>
<keyword evidence="9" id="KW-0813">Transport</keyword>
<comment type="subcellular location">
    <subcellularLocation>
        <location evidence="1 9">Vacuole membrane</location>
        <topology evidence="1 9">Multi-pass membrane protein</topology>
    </subcellularLocation>
</comment>
<evidence type="ECO:0000256" key="8">
    <source>
        <dbReference type="ARBA" id="ARBA00044464"/>
    </source>
</evidence>
<keyword evidence="11" id="KW-1185">Reference proteome</keyword>
<keyword evidence="3" id="KW-0410">Iron transport</keyword>
<comment type="caution">
    <text evidence="10">The sequence shown here is derived from an EMBL/GenBank/DDBJ whole genome shotgun (WGS) entry which is preliminary data.</text>
</comment>
<evidence type="ECO:0000256" key="9">
    <source>
        <dbReference type="RuleBase" id="RU369115"/>
    </source>
</evidence>
<evidence type="ECO:0000256" key="6">
    <source>
        <dbReference type="ARBA" id="ARBA00022989"/>
    </source>
</evidence>
<name>A0ABD3L491_EUCGL</name>
<evidence type="ECO:0000256" key="5">
    <source>
        <dbReference type="ARBA" id="ARBA00022692"/>
    </source>
</evidence>
<keyword evidence="4 9" id="KW-0926">Vacuole</keyword>
<evidence type="ECO:0000256" key="3">
    <source>
        <dbReference type="ARBA" id="ARBA00022496"/>
    </source>
</evidence>
<comment type="caution">
    <text evidence="9">Lacks conserved residue(s) required for the propagation of feature annotation.</text>
</comment>
<feature type="transmembrane region" description="Helical" evidence="9">
    <location>
        <begin position="26"/>
        <end position="44"/>
    </location>
</feature>
<keyword evidence="7 9" id="KW-0472">Membrane</keyword>
<keyword evidence="3" id="KW-0408">Iron</keyword>
<sequence length="149" mass="16188">MLSANESLVATASLGVNATNMNTRTMIISGVAWLLVGACIRVISELVSVYSQYDIEMTQIEREDRSRVEGTQERDVWEKLPSPWQAVRAFALASAVGSLVPLLAVTFIEDYKLRLLVVMTMASIALVSFGALNGKLGNVPMVKSAIRAL</sequence>
<dbReference type="AlphaFoldDB" id="A0ABD3L491"/>
<evidence type="ECO:0000313" key="11">
    <source>
        <dbReference type="Proteomes" id="UP001634007"/>
    </source>
</evidence>
<comment type="function">
    <text evidence="9">Vacuolar Fe(2+) uptake transporter.</text>
</comment>
<proteinExistence type="inferred from homology"/>
<accession>A0ABD3L491</accession>
<feature type="transmembrane region" description="Helical" evidence="9">
    <location>
        <begin position="86"/>
        <end position="108"/>
    </location>
</feature>
<comment type="similarity">
    <text evidence="2 9">Belongs to the CCC1 family.</text>
</comment>
<dbReference type="EMBL" id="JBJKBG010000003">
    <property type="protein sequence ID" value="KAL3746322.1"/>
    <property type="molecule type" value="Genomic_DNA"/>
</dbReference>
<reference evidence="10 11" key="1">
    <citation type="submission" date="2024-11" db="EMBL/GenBank/DDBJ databases">
        <title>Chromosome-level genome assembly of Eucalyptus globulus Labill. provides insights into its genome evolution.</title>
        <authorList>
            <person name="Li X."/>
        </authorList>
    </citation>
    <scope>NUCLEOTIDE SEQUENCE [LARGE SCALE GENOMIC DNA]</scope>
    <source>
        <strain evidence="10">CL2024</strain>
        <tissue evidence="10">Fresh tender leaves</tissue>
    </source>
</reference>
<comment type="catalytic activity">
    <reaction evidence="8">
        <text>Fe(2+)(in) = Fe(2+)(out)</text>
        <dbReference type="Rhea" id="RHEA:28486"/>
        <dbReference type="ChEBI" id="CHEBI:29033"/>
    </reaction>
    <physiologicalReaction direction="left-to-right" evidence="8">
        <dbReference type="Rhea" id="RHEA:28487"/>
    </physiologicalReaction>
</comment>
<dbReference type="InterPro" id="IPR008217">
    <property type="entry name" value="Ccc1_fam"/>
</dbReference>
<dbReference type="GO" id="GO:0005774">
    <property type="term" value="C:vacuolar membrane"/>
    <property type="evidence" value="ECO:0007669"/>
    <property type="project" value="UniProtKB-SubCell"/>
</dbReference>
<dbReference type="Pfam" id="PF01988">
    <property type="entry name" value="VIT1"/>
    <property type="match status" value="1"/>
</dbReference>
<evidence type="ECO:0000256" key="7">
    <source>
        <dbReference type="ARBA" id="ARBA00023136"/>
    </source>
</evidence>
<evidence type="ECO:0000256" key="1">
    <source>
        <dbReference type="ARBA" id="ARBA00004128"/>
    </source>
</evidence>
<protein>
    <recommendedName>
        <fullName evidence="9">Vacuolar iron transporter</fullName>
    </recommendedName>
</protein>
<keyword evidence="5 9" id="KW-0812">Transmembrane</keyword>
<evidence type="ECO:0000256" key="2">
    <source>
        <dbReference type="ARBA" id="ARBA00007049"/>
    </source>
</evidence>
<keyword evidence="6 9" id="KW-1133">Transmembrane helix</keyword>
<evidence type="ECO:0000313" key="10">
    <source>
        <dbReference type="EMBL" id="KAL3746322.1"/>
    </source>
</evidence>
<feature type="transmembrane region" description="Helical" evidence="9">
    <location>
        <begin position="115"/>
        <end position="132"/>
    </location>
</feature>
<dbReference type="PANTHER" id="PTHR31851">
    <property type="entry name" value="FE(2+)/MN(2+) TRANSPORTER PCL1"/>
    <property type="match status" value="1"/>
</dbReference>
<organism evidence="10 11">
    <name type="scientific">Eucalyptus globulus</name>
    <name type="common">Tasmanian blue gum</name>
    <dbReference type="NCBI Taxonomy" id="34317"/>
    <lineage>
        <taxon>Eukaryota</taxon>
        <taxon>Viridiplantae</taxon>
        <taxon>Streptophyta</taxon>
        <taxon>Embryophyta</taxon>
        <taxon>Tracheophyta</taxon>
        <taxon>Spermatophyta</taxon>
        <taxon>Magnoliopsida</taxon>
        <taxon>eudicotyledons</taxon>
        <taxon>Gunneridae</taxon>
        <taxon>Pentapetalae</taxon>
        <taxon>rosids</taxon>
        <taxon>malvids</taxon>
        <taxon>Myrtales</taxon>
        <taxon>Myrtaceae</taxon>
        <taxon>Myrtoideae</taxon>
        <taxon>Eucalypteae</taxon>
        <taxon>Eucalyptus</taxon>
    </lineage>
</organism>
<dbReference type="Proteomes" id="UP001634007">
    <property type="component" value="Unassembled WGS sequence"/>
</dbReference>
<gene>
    <name evidence="10" type="ORF">ACJRO7_015302</name>
</gene>
<dbReference type="GO" id="GO:0005381">
    <property type="term" value="F:iron ion transmembrane transporter activity"/>
    <property type="evidence" value="ECO:0007669"/>
    <property type="project" value="UniProtKB-UniRule"/>
</dbReference>
<evidence type="ECO:0000256" key="4">
    <source>
        <dbReference type="ARBA" id="ARBA00022554"/>
    </source>
</evidence>